<feature type="compositionally biased region" description="Polar residues" evidence="1">
    <location>
        <begin position="403"/>
        <end position="418"/>
    </location>
</feature>
<feature type="chain" id="PRO_5038598891" description="Surface layer protein A domain-containing protein" evidence="2">
    <location>
        <begin position="24"/>
        <end position="572"/>
    </location>
</feature>
<evidence type="ECO:0000256" key="2">
    <source>
        <dbReference type="SAM" id="SignalP"/>
    </source>
</evidence>
<evidence type="ECO:0008006" key="5">
    <source>
        <dbReference type="Google" id="ProtNLM"/>
    </source>
</evidence>
<dbReference type="Proteomes" id="UP000298021">
    <property type="component" value="Unassembled WGS sequence"/>
</dbReference>
<dbReference type="OrthoDB" id="2279991at2"/>
<comment type="caution">
    <text evidence="3">The sequence shown here is derived from an EMBL/GenBank/DDBJ whole genome shotgun (WGS) entry which is preliminary data.</text>
</comment>
<sequence length="572" mass="64235">MKVKALLLSSLILGGFSAPLVQPASVLSAEMNQSIKTDSQEIKLNEKVDLNSLPQTLNLSIEAYSSANELLENVTLELDASEMSELKNNHKVSVMLPNIETKSNWGGDLEYAPKAKNSEIVYDETSQSLMLISDGQKTTHPSYKLVDGTAKIHYVTEDTKKELFVHEQEHAFKPDAEGKSEFIITPLEEINEAPYPVGYFDAYELDFESLAQYIPLNDNATDVDFDDPIIQKYDEKKINKKNNEFTVYLKKAKPYTINFKVYLDNKEYLSRTVKGELNGTIPFQEEPKLPDPTVATLNKYKTAYSSTSEYLPQLGTGIQTGAALFYRVFGRNFDNIGDGSTNNMLNTGIYGITGEELEDNEVPVSDMFTGRTSTLEIYYESINQDDTNNGDSNSNEKPDPDENSTQKPDTGSENNQSGEKPGNNNSTNNNLPNNKPTKFNGYVGTMNDTVAVYSLKDGQMTAEKNKKLAQHSDWRSDRIIIIDGEKYYRIATDEWVKACDIYRYEPTKGIVETMNSEITHLVNSNMKQVTNRGLAAKTAWKYDRIAYLGDSETKHFRVASHEFVNASDVLVK</sequence>
<feature type="region of interest" description="Disordered" evidence="1">
    <location>
        <begin position="383"/>
        <end position="442"/>
    </location>
</feature>
<accession>A0A4Z0JSS8</accession>
<evidence type="ECO:0000313" key="3">
    <source>
        <dbReference type="EMBL" id="TGD25433.1"/>
    </source>
</evidence>
<dbReference type="RefSeq" id="WP_135371044.1">
    <property type="nucleotide sequence ID" value="NZ_RKLY01000001.1"/>
</dbReference>
<dbReference type="EMBL" id="RKLY01000001">
    <property type="protein sequence ID" value="TGD25433.1"/>
    <property type="molecule type" value="Genomic_DNA"/>
</dbReference>
<keyword evidence="4" id="KW-1185">Reference proteome</keyword>
<feature type="compositionally biased region" description="Polar residues" evidence="1">
    <location>
        <begin position="383"/>
        <end position="393"/>
    </location>
</feature>
<feature type="compositionally biased region" description="Low complexity" evidence="1">
    <location>
        <begin position="423"/>
        <end position="440"/>
    </location>
</feature>
<evidence type="ECO:0000313" key="4">
    <source>
        <dbReference type="Proteomes" id="UP000298021"/>
    </source>
</evidence>
<organism evidence="3 4">
    <name type="scientific">Companilactobacillus suantsaicola</name>
    <dbReference type="NCBI Taxonomy" id="2487723"/>
    <lineage>
        <taxon>Bacteria</taxon>
        <taxon>Bacillati</taxon>
        <taxon>Bacillota</taxon>
        <taxon>Bacilli</taxon>
        <taxon>Lactobacillales</taxon>
        <taxon>Lactobacillaceae</taxon>
        <taxon>Companilactobacillus</taxon>
    </lineage>
</organism>
<proteinExistence type="predicted"/>
<evidence type="ECO:0000256" key="1">
    <source>
        <dbReference type="SAM" id="MobiDB-lite"/>
    </source>
</evidence>
<name>A0A4Z0JSS8_9LACO</name>
<gene>
    <name evidence="3" type="ORF">EGT49_00715</name>
</gene>
<keyword evidence="2" id="KW-0732">Signal</keyword>
<feature type="signal peptide" evidence="2">
    <location>
        <begin position="1"/>
        <end position="23"/>
    </location>
</feature>
<protein>
    <recommendedName>
        <fullName evidence="5">Surface layer protein A domain-containing protein</fullName>
    </recommendedName>
</protein>
<reference evidence="3 4" key="1">
    <citation type="submission" date="2018-10" db="EMBL/GenBank/DDBJ databases">
        <title>Lactobacillus sp. R7 and Lactobacillus sp. R19 isolated from fermented mustard green product of Taiwan.</title>
        <authorList>
            <person name="Lin S.-T."/>
        </authorList>
    </citation>
    <scope>NUCLEOTIDE SEQUENCE [LARGE SCALE GENOMIC DNA]</scope>
    <source>
        <strain evidence="3 4">BCRC 81127</strain>
    </source>
</reference>
<dbReference type="AlphaFoldDB" id="A0A4Z0JSS8"/>